<dbReference type="Proteomes" id="UP001348641">
    <property type="component" value="Unassembled WGS sequence"/>
</dbReference>
<evidence type="ECO:0000256" key="2">
    <source>
        <dbReference type="SAM" id="MobiDB-lite"/>
    </source>
</evidence>
<evidence type="ECO:0000313" key="4">
    <source>
        <dbReference type="EMBL" id="MEE2050647.1"/>
    </source>
</evidence>
<evidence type="ECO:0000313" key="5">
    <source>
        <dbReference type="Proteomes" id="UP001348641"/>
    </source>
</evidence>
<dbReference type="InterPro" id="IPR050267">
    <property type="entry name" value="Anti-sigma-factor_SerPK"/>
</dbReference>
<keyword evidence="1" id="KW-0418">Kinase</keyword>
<keyword evidence="1" id="KW-0808">Transferase</keyword>
<reference evidence="4 5" key="1">
    <citation type="submission" date="2023-07" db="EMBL/GenBank/DDBJ databases">
        <authorList>
            <person name="Girao M."/>
            <person name="Carvalho M.F."/>
        </authorList>
    </citation>
    <scope>NUCLEOTIDE SEQUENCE [LARGE SCALE GENOMIC DNA]</scope>
    <source>
        <strain evidence="4 5">66/93</strain>
    </source>
</reference>
<organism evidence="4 5">
    <name type="scientific">Nocardiopsis tropica</name>
    <dbReference type="NCBI Taxonomy" id="109330"/>
    <lineage>
        <taxon>Bacteria</taxon>
        <taxon>Bacillati</taxon>
        <taxon>Actinomycetota</taxon>
        <taxon>Actinomycetes</taxon>
        <taxon>Streptosporangiales</taxon>
        <taxon>Nocardiopsidaceae</taxon>
        <taxon>Nocardiopsis</taxon>
    </lineage>
</organism>
<keyword evidence="4" id="KW-0067">ATP-binding</keyword>
<evidence type="ECO:0000259" key="3">
    <source>
        <dbReference type="Pfam" id="PF13581"/>
    </source>
</evidence>
<dbReference type="CDD" id="cd16936">
    <property type="entry name" value="HATPase_RsbW-like"/>
    <property type="match status" value="1"/>
</dbReference>
<dbReference type="PANTHER" id="PTHR35526:SF3">
    <property type="entry name" value="ANTI-SIGMA-F FACTOR RSBW"/>
    <property type="match status" value="1"/>
</dbReference>
<comment type="caution">
    <text evidence="4">The sequence shown here is derived from an EMBL/GenBank/DDBJ whole genome shotgun (WGS) entry which is preliminary data.</text>
</comment>
<gene>
    <name evidence="4" type="ORF">Q8A49_09065</name>
</gene>
<sequence>MKCTATPPPTPRLAPPRRLITATPDHAGIIVGHNLGYVRHVRRWIGQSAHVVESLKQDLRTAASELVTNSLVYTRSGLPGGETTVELLYSPHSITLRVTDQGPLNPDKPTHPRIRETDHSLPGGRGLRLVDGLAEYWEWDTTPSNGVSVYAVFARSSFS</sequence>
<dbReference type="InterPro" id="IPR036890">
    <property type="entry name" value="HATPase_C_sf"/>
</dbReference>
<dbReference type="EMBL" id="JAUUCC010000017">
    <property type="protein sequence ID" value="MEE2050647.1"/>
    <property type="molecule type" value="Genomic_DNA"/>
</dbReference>
<feature type="domain" description="Histidine kinase/HSP90-like ATPase" evidence="3">
    <location>
        <begin position="37"/>
        <end position="144"/>
    </location>
</feature>
<dbReference type="PANTHER" id="PTHR35526">
    <property type="entry name" value="ANTI-SIGMA-F FACTOR RSBW-RELATED"/>
    <property type="match status" value="1"/>
</dbReference>
<dbReference type="Gene3D" id="3.30.565.10">
    <property type="entry name" value="Histidine kinase-like ATPase, C-terminal domain"/>
    <property type="match status" value="1"/>
</dbReference>
<dbReference type="Pfam" id="PF13581">
    <property type="entry name" value="HATPase_c_2"/>
    <property type="match status" value="1"/>
</dbReference>
<accession>A0ABU7KND7</accession>
<dbReference type="RefSeq" id="WP_330157844.1">
    <property type="nucleotide sequence ID" value="NZ_BAAAJA010000005.1"/>
</dbReference>
<feature type="region of interest" description="Disordered" evidence="2">
    <location>
        <begin position="99"/>
        <end position="121"/>
    </location>
</feature>
<protein>
    <submittedName>
        <fullName evidence="4">ATP-binding protein</fullName>
    </submittedName>
</protein>
<evidence type="ECO:0000256" key="1">
    <source>
        <dbReference type="ARBA" id="ARBA00022527"/>
    </source>
</evidence>
<dbReference type="GO" id="GO:0005524">
    <property type="term" value="F:ATP binding"/>
    <property type="evidence" value="ECO:0007669"/>
    <property type="project" value="UniProtKB-KW"/>
</dbReference>
<dbReference type="InterPro" id="IPR003594">
    <property type="entry name" value="HATPase_dom"/>
</dbReference>
<keyword evidence="4" id="KW-0547">Nucleotide-binding</keyword>
<name>A0ABU7KND7_9ACTN</name>
<keyword evidence="1" id="KW-0723">Serine/threonine-protein kinase</keyword>
<proteinExistence type="predicted"/>
<feature type="compositionally biased region" description="Basic and acidic residues" evidence="2">
    <location>
        <begin position="108"/>
        <end position="119"/>
    </location>
</feature>
<dbReference type="SUPFAM" id="SSF55874">
    <property type="entry name" value="ATPase domain of HSP90 chaperone/DNA topoisomerase II/histidine kinase"/>
    <property type="match status" value="1"/>
</dbReference>